<comment type="caution">
    <text evidence="3">The sequence shown here is derived from an EMBL/GenBank/DDBJ whole genome shotgun (WGS) entry which is preliminary data.</text>
</comment>
<evidence type="ECO:0000256" key="1">
    <source>
        <dbReference type="ARBA" id="ARBA00022527"/>
    </source>
</evidence>
<keyword evidence="3" id="KW-0418">Kinase</keyword>
<keyword evidence="4" id="KW-1185">Reference proteome</keyword>
<evidence type="ECO:0000313" key="3">
    <source>
        <dbReference type="EMBL" id="CAI8022644.1"/>
    </source>
</evidence>
<evidence type="ECO:0000259" key="2">
    <source>
        <dbReference type="Pfam" id="PF13581"/>
    </source>
</evidence>
<name>A0AA35WJF8_GEOBA</name>
<dbReference type="AlphaFoldDB" id="A0AA35WJF8"/>
<dbReference type="InterPro" id="IPR050267">
    <property type="entry name" value="Anti-sigma-factor_SerPK"/>
</dbReference>
<accession>A0AA35WJF8</accession>
<gene>
    <name evidence="3" type="ORF">GBAR_LOCUS13288</name>
</gene>
<dbReference type="Gene3D" id="3.30.565.10">
    <property type="entry name" value="Histidine kinase-like ATPase, C-terminal domain"/>
    <property type="match status" value="1"/>
</dbReference>
<dbReference type="SUPFAM" id="SSF55874">
    <property type="entry name" value="ATPase domain of HSP90 chaperone/DNA topoisomerase II/histidine kinase"/>
    <property type="match status" value="1"/>
</dbReference>
<dbReference type="PANTHER" id="PTHR35526">
    <property type="entry name" value="ANTI-SIGMA-F FACTOR RSBW-RELATED"/>
    <property type="match status" value="1"/>
</dbReference>
<dbReference type="InterPro" id="IPR036890">
    <property type="entry name" value="HATPase_C_sf"/>
</dbReference>
<feature type="domain" description="Histidine kinase/HSP90-like ATPase" evidence="2">
    <location>
        <begin position="3"/>
        <end position="102"/>
    </location>
</feature>
<protein>
    <submittedName>
        <fullName evidence="3">Serine-protein kinase RsbW</fullName>
    </submittedName>
</protein>
<proteinExistence type="predicted"/>
<dbReference type="PANTHER" id="PTHR35526:SF3">
    <property type="entry name" value="ANTI-SIGMA-F FACTOR RSBW"/>
    <property type="match status" value="1"/>
</dbReference>
<dbReference type="CDD" id="cd16936">
    <property type="entry name" value="HATPase_RsbW-like"/>
    <property type="match status" value="1"/>
</dbReference>
<dbReference type="InterPro" id="IPR003594">
    <property type="entry name" value="HATPase_dom"/>
</dbReference>
<dbReference type="GO" id="GO:0004674">
    <property type="term" value="F:protein serine/threonine kinase activity"/>
    <property type="evidence" value="ECO:0007669"/>
    <property type="project" value="UniProtKB-KW"/>
</dbReference>
<keyword evidence="3" id="KW-0808">Transferase</keyword>
<reference evidence="3" key="1">
    <citation type="submission" date="2023-03" db="EMBL/GenBank/DDBJ databases">
        <authorList>
            <person name="Steffen K."/>
            <person name="Cardenas P."/>
        </authorList>
    </citation>
    <scope>NUCLEOTIDE SEQUENCE</scope>
</reference>
<dbReference type="EMBL" id="CASHTH010001969">
    <property type="protein sequence ID" value="CAI8022644.1"/>
    <property type="molecule type" value="Genomic_DNA"/>
</dbReference>
<dbReference type="Proteomes" id="UP001174909">
    <property type="component" value="Unassembled WGS sequence"/>
</dbReference>
<sequence>MALDEESSDQINLAVVEAGTNAIKHGNQEDPEKRAYFEFIIQPDLFTVVIQDEGPGFDREQVPDPMQPENIFKSSGRGLFLIESCMDDVTYEKSGTLVKMVKRLA</sequence>
<dbReference type="Pfam" id="PF13581">
    <property type="entry name" value="HATPase_c_2"/>
    <property type="match status" value="1"/>
</dbReference>
<evidence type="ECO:0000313" key="4">
    <source>
        <dbReference type="Proteomes" id="UP001174909"/>
    </source>
</evidence>
<keyword evidence="1" id="KW-0723">Serine/threonine-protein kinase</keyword>
<organism evidence="3 4">
    <name type="scientific">Geodia barretti</name>
    <name type="common">Barrett's horny sponge</name>
    <dbReference type="NCBI Taxonomy" id="519541"/>
    <lineage>
        <taxon>Eukaryota</taxon>
        <taxon>Metazoa</taxon>
        <taxon>Porifera</taxon>
        <taxon>Demospongiae</taxon>
        <taxon>Heteroscleromorpha</taxon>
        <taxon>Tetractinellida</taxon>
        <taxon>Astrophorina</taxon>
        <taxon>Geodiidae</taxon>
        <taxon>Geodia</taxon>
    </lineage>
</organism>